<protein>
    <submittedName>
        <fullName evidence="5">Uncharacterized protein</fullName>
    </submittedName>
</protein>
<dbReference type="EMBL" id="CP020715">
    <property type="protein sequence ID" value="ARJ03831.1"/>
    <property type="molecule type" value="Genomic_DNA"/>
</dbReference>
<evidence type="ECO:0000256" key="4">
    <source>
        <dbReference type="ARBA" id="ARBA00023163"/>
    </source>
</evidence>
<dbReference type="Gene3D" id="3.40.190.10">
    <property type="entry name" value="Periplasmic binding protein-like II"/>
    <property type="match status" value="2"/>
</dbReference>
<dbReference type="Gene3D" id="1.10.10.10">
    <property type="entry name" value="Winged helix-like DNA-binding domain superfamily/Winged helix DNA-binding domain"/>
    <property type="match status" value="1"/>
</dbReference>
<name>A0A1X9LIS8_9MICO</name>
<dbReference type="Pfam" id="PF00126">
    <property type="entry name" value="HTH_1"/>
    <property type="match status" value="1"/>
</dbReference>
<evidence type="ECO:0000313" key="5">
    <source>
        <dbReference type="EMBL" id="ARJ03831.1"/>
    </source>
</evidence>
<dbReference type="InterPro" id="IPR036388">
    <property type="entry name" value="WH-like_DNA-bd_sf"/>
</dbReference>
<evidence type="ECO:0000256" key="3">
    <source>
        <dbReference type="ARBA" id="ARBA00023125"/>
    </source>
</evidence>
<sequence>MTLVTTSAGAFELDSQTLRIVHAVATYGSITRAAAALGYSQPAVSQHLRRVETRMGMPLVTRVGRGIALTDAGEVVARHAGVVLSALDSASGELSELSGLRAGRVRLSGFPSASSTVVPSLLRTMADQHPGIEIGYVEAEPPESIAAVRDGSCDVAIAFAYPTDPADAFGRLTEGLAVTTLFRDDILVLTPSDLEVDATSLGSLHDSTWIAGCPQCRGHLLDTCARAGFAPSIGYETDNAVAVMSMVAAGLGIAMLPALATTASPVPAGVTAHPTAGEHRLVVAVTRPDARALPAVDALLTALTAERPADRAA</sequence>
<reference evidence="5 6" key="1">
    <citation type="submission" date="2017-04" db="EMBL/GenBank/DDBJ databases">
        <authorList>
            <person name="Afonso C.L."/>
            <person name="Miller P.J."/>
            <person name="Scott M.A."/>
            <person name="Spackman E."/>
            <person name="Goraichik I."/>
            <person name="Dimitrov K.M."/>
            <person name="Suarez D.L."/>
            <person name="Swayne D.E."/>
        </authorList>
    </citation>
    <scope>NUCLEOTIDE SEQUENCE [LARGE SCALE GENOMIC DNA]</scope>
    <source>
        <strain evidence="6">XA(T)</strain>
    </source>
</reference>
<dbReference type="InterPro" id="IPR036390">
    <property type="entry name" value="WH_DNA-bd_sf"/>
</dbReference>
<dbReference type="InterPro" id="IPR000847">
    <property type="entry name" value="LysR_HTH_N"/>
</dbReference>
<gene>
    <name evidence="5" type="ORF">B5808_00215</name>
</gene>
<accession>A0A1X9LIS8</accession>
<dbReference type="SUPFAM" id="SSF53850">
    <property type="entry name" value="Periplasmic binding protein-like II"/>
    <property type="match status" value="1"/>
</dbReference>
<dbReference type="Proteomes" id="UP000192775">
    <property type="component" value="Chromosome"/>
</dbReference>
<evidence type="ECO:0000256" key="1">
    <source>
        <dbReference type="ARBA" id="ARBA00009437"/>
    </source>
</evidence>
<dbReference type="PRINTS" id="PR00039">
    <property type="entry name" value="HTHLYSR"/>
</dbReference>
<dbReference type="KEGG" id="cphy:B5808_00215"/>
<dbReference type="AlphaFoldDB" id="A0A1X9LIS8"/>
<keyword evidence="2" id="KW-0805">Transcription regulation</keyword>
<evidence type="ECO:0000313" key="6">
    <source>
        <dbReference type="Proteomes" id="UP000192775"/>
    </source>
</evidence>
<dbReference type="GO" id="GO:0003677">
    <property type="term" value="F:DNA binding"/>
    <property type="evidence" value="ECO:0007669"/>
    <property type="project" value="UniProtKB-KW"/>
</dbReference>
<keyword evidence="6" id="KW-1185">Reference proteome</keyword>
<dbReference type="GO" id="GO:0003700">
    <property type="term" value="F:DNA-binding transcription factor activity"/>
    <property type="evidence" value="ECO:0007669"/>
    <property type="project" value="InterPro"/>
</dbReference>
<dbReference type="GO" id="GO:0032993">
    <property type="term" value="C:protein-DNA complex"/>
    <property type="evidence" value="ECO:0007669"/>
    <property type="project" value="TreeGrafter"/>
</dbReference>
<dbReference type="STRING" id="1619308.B5808_00215"/>
<keyword evidence="3" id="KW-0238">DNA-binding</keyword>
<organism evidence="5 6">
    <name type="scientific">Cnuibacter physcomitrellae</name>
    <dbReference type="NCBI Taxonomy" id="1619308"/>
    <lineage>
        <taxon>Bacteria</taxon>
        <taxon>Bacillati</taxon>
        <taxon>Actinomycetota</taxon>
        <taxon>Actinomycetes</taxon>
        <taxon>Micrococcales</taxon>
        <taxon>Microbacteriaceae</taxon>
        <taxon>Cnuibacter</taxon>
    </lineage>
</organism>
<dbReference type="PANTHER" id="PTHR30346">
    <property type="entry name" value="TRANSCRIPTIONAL DUAL REGULATOR HCAR-RELATED"/>
    <property type="match status" value="1"/>
</dbReference>
<proteinExistence type="inferred from homology"/>
<evidence type="ECO:0000256" key="2">
    <source>
        <dbReference type="ARBA" id="ARBA00023015"/>
    </source>
</evidence>
<dbReference type="Pfam" id="PF03466">
    <property type="entry name" value="LysR_substrate"/>
    <property type="match status" value="1"/>
</dbReference>
<dbReference type="CDD" id="cd08423">
    <property type="entry name" value="PBP2_LTTR_like_6"/>
    <property type="match status" value="1"/>
</dbReference>
<comment type="similarity">
    <text evidence="1">Belongs to the LysR transcriptional regulatory family.</text>
</comment>
<keyword evidence="4" id="KW-0804">Transcription</keyword>
<dbReference type="PANTHER" id="PTHR30346:SF29">
    <property type="entry name" value="LYSR SUBSTRATE-BINDING"/>
    <property type="match status" value="1"/>
</dbReference>
<dbReference type="PROSITE" id="PS50931">
    <property type="entry name" value="HTH_LYSR"/>
    <property type="match status" value="1"/>
</dbReference>
<dbReference type="InterPro" id="IPR005119">
    <property type="entry name" value="LysR_subst-bd"/>
</dbReference>
<dbReference type="SUPFAM" id="SSF46785">
    <property type="entry name" value="Winged helix' DNA-binding domain"/>
    <property type="match status" value="1"/>
</dbReference>
<dbReference type="RefSeq" id="WP_085017643.1">
    <property type="nucleotide sequence ID" value="NZ_BMHD01000001.1"/>
</dbReference>